<comment type="caution">
    <text evidence="5">The sequence shown here is derived from an EMBL/GenBank/DDBJ whole genome shotgun (WGS) entry which is preliminary data.</text>
</comment>
<keyword evidence="2" id="KW-0238">DNA-binding</keyword>
<organism evidence="5 6">
    <name type="scientific">Maritimibacter harenae</name>
    <dbReference type="NCBI Taxonomy" id="2606218"/>
    <lineage>
        <taxon>Bacteria</taxon>
        <taxon>Pseudomonadati</taxon>
        <taxon>Pseudomonadota</taxon>
        <taxon>Alphaproteobacteria</taxon>
        <taxon>Rhodobacterales</taxon>
        <taxon>Roseobacteraceae</taxon>
        <taxon>Maritimibacter</taxon>
    </lineage>
</organism>
<dbReference type="InterPro" id="IPR000485">
    <property type="entry name" value="AsnC-type_HTH_dom"/>
</dbReference>
<dbReference type="GO" id="GO:0005829">
    <property type="term" value="C:cytosol"/>
    <property type="evidence" value="ECO:0007669"/>
    <property type="project" value="TreeGrafter"/>
</dbReference>
<proteinExistence type="predicted"/>
<dbReference type="SMART" id="SM00344">
    <property type="entry name" value="HTH_ASNC"/>
    <property type="match status" value="1"/>
</dbReference>
<dbReference type="PRINTS" id="PR00033">
    <property type="entry name" value="HTHASNC"/>
</dbReference>
<dbReference type="PROSITE" id="PS50956">
    <property type="entry name" value="HTH_ASNC_2"/>
    <property type="match status" value="1"/>
</dbReference>
<dbReference type="CDD" id="cd00090">
    <property type="entry name" value="HTH_ARSR"/>
    <property type="match status" value="1"/>
</dbReference>
<reference evidence="5 6" key="1">
    <citation type="submission" date="2019-12" db="EMBL/GenBank/DDBJ databases">
        <title>Maritimibacter sp. nov. sp. isolated from sea sand.</title>
        <authorList>
            <person name="Kim J."/>
            <person name="Jeong S.E."/>
            <person name="Jung H.S."/>
            <person name="Jeon C.O."/>
        </authorList>
    </citation>
    <scope>NUCLEOTIDE SEQUENCE [LARGE SCALE GENOMIC DNA]</scope>
    <source>
        <strain evidence="5 6">DP07</strain>
    </source>
</reference>
<dbReference type="InterPro" id="IPR011008">
    <property type="entry name" value="Dimeric_a/b-barrel"/>
</dbReference>
<evidence type="ECO:0000259" key="4">
    <source>
        <dbReference type="PROSITE" id="PS50956"/>
    </source>
</evidence>
<dbReference type="PANTHER" id="PTHR30154">
    <property type="entry name" value="LEUCINE-RESPONSIVE REGULATORY PROTEIN"/>
    <property type="match status" value="1"/>
</dbReference>
<dbReference type="InterPro" id="IPR011991">
    <property type="entry name" value="ArsR-like_HTH"/>
</dbReference>
<dbReference type="AlphaFoldDB" id="A0A845M032"/>
<keyword evidence="1" id="KW-0805">Transcription regulation</keyword>
<dbReference type="InterPro" id="IPR036390">
    <property type="entry name" value="WH_DNA-bd_sf"/>
</dbReference>
<feature type="domain" description="HTH asnC-type" evidence="4">
    <location>
        <begin position="7"/>
        <end position="68"/>
    </location>
</feature>
<dbReference type="Pfam" id="PF01037">
    <property type="entry name" value="AsnC_trans_reg"/>
    <property type="match status" value="1"/>
</dbReference>
<dbReference type="Pfam" id="PF13412">
    <property type="entry name" value="HTH_24"/>
    <property type="match status" value="1"/>
</dbReference>
<dbReference type="SUPFAM" id="SSF54909">
    <property type="entry name" value="Dimeric alpha+beta barrel"/>
    <property type="match status" value="1"/>
</dbReference>
<protein>
    <submittedName>
        <fullName evidence="5">Winged helix-turn-helix transcriptional regulator</fullName>
    </submittedName>
</protein>
<dbReference type="GO" id="GO:0006355">
    <property type="term" value="P:regulation of DNA-templated transcription"/>
    <property type="evidence" value="ECO:0007669"/>
    <property type="project" value="UniProtKB-ARBA"/>
</dbReference>
<dbReference type="SUPFAM" id="SSF46785">
    <property type="entry name" value="Winged helix' DNA-binding domain"/>
    <property type="match status" value="1"/>
</dbReference>
<keyword evidence="6" id="KW-1185">Reference proteome</keyword>
<dbReference type="Gene3D" id="3.30.70.920">
    <property type="match status" value="1"/>
</dbReference>
<dbReference type="InterPro" id="IPR036388">
    <property type="entry name" value="WH-like_DNA-bd_sf"/>
</dbReference>
<accession>A0A845M032</accession>
<evidence type="ECO:0000256" key="1">
    <source>
        <dbReference type="ARBA" id="ARBA00023015"/>
    </source>
</evidence>
<dbReference type="PROSITE" id="PS00519">
    <property type="entry name" value="HTH_ASNC_1"/>
    <property type="match status" value="1"/>
</dbReference>
<name>A0A845M032_9RHOB</name>
<dbReference type="GO" id="GO:0043200">
    <property type="term" value="P:response to amino acid"/>
    <property type="evidence" value="ECO:0007669"/>
    <property type="project" value="TreeGrafter"/>
</dbReference>
<dbReference type="Gene3D" id="1.10.10.10">
    <property type="entry name" value="Winged helix-like DNA-binding domain superfamily/Winged helix DNA-binding domain"/>
    <property type="match status" value="1"/>
</dbReference>
<evidence type="ECO:0000256" key="2">
    <source>
        <dbReference type="ARBA" id="ARBA00023125"/>
    </source>
</evidence>
<dbReference type="GO" id="GO:0043565">
    <property type="term" value="F:sequence-specific DNA binding"/>
    <property type="evidence" value="ECO:0007669"/>
    <property type="project" value="InterPro"/>
</dbReference>
<dbReference type="RefSeq" id="WP_161351772.1">
    <property type="nucleotide sequence ID" value="NZ_WTUX01000012.1"/>
</dbReference>
<keyword evidence="3" id="KW-0804">Transcription</keyword>
<gene>
    <name evidence="5" type="ORF">GQE99_11540</name>
</gene>
<dbReference type="InterPro" id="IPR019888">
    <property type="entry name" value="Tscrpt_reg_AsnC-like"/>
</dbReference>
<dbReference type="PANTHER" id="PTHR30154:SF34">
    <property type="entry name" value="TRANSCRIPTIONAL REGULATOR AZLB"/>
    <property type="match status" value="1"/>
</dbReference>
<dbReference type="InterPro" id="IPR019885">
    <property type="entry name" value="Tscrpt_reg_HTH_AsnC-type_CS"/>
</dbReference>
<sequence length="156" mass="17396">MTSQISIDDRDRKIVSILQADSRISNADLAERTGMSTSACWRRVKALEEAGVIARYGAVVDQEKLGLGFHAIVQVQLNRHDPEEVSQLIRAIEARPEVQECYATTGEADYHMRVVCEDIATYNAFLEDFLFRQVAVRAAQTNVVLKNVKRASGLSV</sequence>
<dbReference type="InterPro" id="IPR019887">
    <property type="entry name" value="Tscrpt_reg_AsnC/Lrp_C"/>
</dbReference>
<evidence type="ECO:0000313" key="5">
    <source>
        <dbReference type="EMBL" id="MZR13650.1"/>
    </source>
</evidence>
<dbReference type="EMBL" id="WTUX01000012">
    <property type="protein sequence ID" value="MZR13650.1"/>
    <property type="molecule type" value="Genomic_DNA"/>
</dbReference>
<dbReference type="Proteomes" id="UP000467322">
    <property type="component" value="Unassembled WGS sequence"/>
</dbReference>
<evidence type="ECO:0000256" key="3">
    <source>
        <dbReference type="ARBA" id="ARBA00023163"/>
    </source>
</evidence>
<evidence type="ECO:0000313" key="6">
    <source>
        <dbReference type="Proteomes" id="UP000467322"/>
    </source>
</evidence>